<gene>
    <name evidence="1" type="ORF">GCM10010347_58710</name>
</gene>
<organism evidence="1 2">
    <name type="scientific">Streptomyces cirratus</name>
    <dbReference type="NCBI Taxonomy" id="68187"/>
    <lineage>
        <taxon>Bacteria</taxon>
        <taxon>Bacillati</taxon>
        <taxon>Actinomycetota</taxon>
        <taxon>Actinomycetes</taxon>
        <taxon>Kitasatosporales</taxon>
        <taxon>Streptomycetaceae</taxon>
        <taxon>Streptomyces</taxon>
    </lineage>
</organism>
<evidence type="ECO:0000313" key="1">
    <source>
        <dbReference type="EMBL" id="GHB80306.1"/>
    </source>
</evidence>
<dbReference type="RefSeq" id="WP_190187276.1">
    <property type="nucleotide sequence ID" value="NZ_BMVP01000017.1"/>
</dbReference>
<sequence>MTPVCGTTVQDHVALAEIELCGELIIAASAAGEDRLSQDRIDEVLLGIGL</sequence>
<evidence type="ECO:0000313" key="2">
    <source>
        <dbReference type="Proteomes" id="UP000642673"/>
    </source>
</evidence>
<proteinExistence type="predicted"/>
<name>A0ABQ3F0V6_9ACTN</name>
<comment type="caution">
    <text evidence="1">The sequence shown here is derived from an EMBL/GenBank/DDBJ whole genome shotgun (WGS) entry which is preliminary data.</text>
</comment>
<dbReference type="EMBL" id="BMVP01000017">
    <property type="protein sequence ID" value="GHB80306.1"/>
    <property type="molecule type" value="Genomic_DNA"/>
</dbReference>
<protein>
    <submittedName>
        <fullName evidence="1">Uncharacterized protein</fullName>
    </submittedName>
</protein>
<keyword evidence="2" id="KW-1185">Reference proteome</keyword>
<accession>A0ABQ3F0V6</accession>
<reference evidence="2" key="1">
    <citation type="journal article" date="2019" name="Int. J. Syst. Evol. Microbiol.">
        <title>The Global Catalogue of Microorganisms (GCM) 10K type strain sequencing project: providing services to taxonomists for standard genome sequencing and annotation.</title>
        <authorList>
            <consortium name="The Broad Institute Genomics Platform"/>
            <consortium name="The Broad Institute Genome Sequencing Center for Infectious Disease"/>
            <person name="Wu L."/>
            <person name="Ma J."/>
        </authorList>
    </citation>
    <scope>NUCLEOTIDE SEQUENCE [LARGE SCALE GENOMIC DNA]</scope>
    <source>
        <strain evidence="2">JCM 4738</strain>
    </source>
</reference>
<dbReference type="Proteomes" id="UP000642673">
    <property type="component" value="Unassembled WGS sequence"/>
</dbReference>